<sequence>MNESFEHQFRLVLGNYGTVQHIIFPLELLHTITIDNSIVFLPETKNGHDAALTLTDKFIKLTGVVSVLTTGMTHNGLDQ</sequence>
<keyword evidence="2" id="KW-1185">Reference proteome</keyword>
<comment type="caution">
    <text evidence="1">The sequence shown here is derived from an EMBL/GenBank/DDBJ whole genome shotgun (WGS) entry which is preliminary data.</text>
</comment>
<organism evidence="1 2">
    <name type="scientific">Penicillium malachiteum</name>
    <dbReference type="NCBI Taxonomy" id="1324776"/>
    <lineage>
        <taxon>Eukaryota</taxon>
        <taxon>Fungi</taxon>
        <taxon>Dikarya</taxon>
        <taxon>Ascomycota</taxon>
        <taxon>Pezizomycotina</taxon>
        <taxon>Eurotiomycetes</taxon>
        <taxon>Eurotiomycetidae</taxon>
        <taxon>Eurotiales</taxon>
        <taxon>Aspergillaceae</taxon>
        <taxon>Penicillium</taxon>
    </lineage>
</organism>
<name>A0AAD6HFX5_9EURO</name>
<accession>A0AAD6HFX5</accession>
<dbReference type="AlphaFoldDB" id="A0AAD6HFX5"/>
<proteinExistence type="predicted"/>
<reference evidence="1" key="1">
    <citation type="journal article" date="2023" name="IMA Fungus">
        <title>Comparative genomic study of the Penicillium genus elucidates a diverse pangenome and 15 lateral gene transfer events.</title>
        <authorList>
            <person name="Petersen C."/>
            <person name="Sorensen T."/>
            <person name="Nielsen M.R."/>
            <person name="Sondergaard T.E."/>
            <person name="Sorensen J.L."/>
            <person name="Fitzpatrick D.A."/>
            <person name="Frisvad J.C."/>
            <person name="Nielsen K.L."/>
        </authorList>
    </citation>
    <scope>NUCLEOTIDE SEQUENCE</scope>
    <source>
        <strain evidence="1">IBT 17514</strain>
    </source>
</reference>
<evidence type="ECO:0000313" key="2">
    <source>
        <dbReference type="Proteomes" id="UP001215712"/>
    </source>
</evidence>
<protein>
    <submittedName>
        <fullName evidence="1">Uncharacterized protein</fullName>
    </submittedName>
</protein>
<dbReference type="Proteomes" id="UP001215712">
    <property type="component" value="Unassembled WGS sequence"/>
</dbReference>
<gene>
    <name evidence="1" type="ORF">N7493_009141</name>
</gene>
<reference evidence="1" key="2">
    <citation type="submission" date="2023-01" db="EMBL/GenBank/DDBJ databases">
        <authorList>
            <person name="Petersen C."/>
        </authorList>
    </citation>
    <scope>NUCLEOTIDE SEQUENCE</scope>
    <source>
        <strain evidence="1">IBT 17514</strain>
    </source>
</reference>
<dbReference type="EMBL" id="JAQJAN010000013">
    <property type="protein sequence ID" value="KAJ5712673.1"/>
    <property type="molecule type" value="Genomic_DNA"/>
</dbReference>
<evidence type="ECO:0000313" key="1">
    <source>
        <dbReference type="EMBL" id="KAJ5712673.1"/>
    </source>
</evidence>